<reference evidence="9" key="1">
    <citation type="journal article" date="2019" name="Int. J. Syst. Evol. Microbiol.">
        <title>The Global Catalogue of Microorganisms (GCM) 10K type strain sequencing project: providing services to taxonomists for standard genome sequencing and annotation.</title>
        <authorList>
            <consortium name="The Broad Institute Genomics Platform"/>
            <consortium name="The Broad Institute Genome Sequencing Center for Infectious Disease"/>
            <person name="Wu L."/>
            <person name="Ma J."/>
        </authorList>
    </citation>
    <scope>NUCLEOTIDE SEQUENCE [LARGE SCALE GENOMIC DNA]</scope>
    <source>
        <strain evidence="9">KCTC 42964</strain>
    </source>
</reference>
<dbReference type="SMART" id="SM00304">
    <property type="entry name" value="HAMP"/>
    <property type="match status" value="1"/>
</dbReference>
<dbReference type="RefSeq" id="WP_379906673.1">
    <property type="nucleotide sequence ID" value="NZ_JBHRTR010000054.1"/>
</dbReference>
<dbReference type="Proteomes" id="UP001595528">
    <property type="component" value="Unassembled WGS sequence"/>
</dbReference>
<keyword evidence="1 3" id="KW-0807">Transducer</keyword>
<keyword evidence="9" id="KW-1185">Reference proteome</keyword>
<evidence type="ECO:0000259" key="6">
    <source>
        <dbReference type="PROSITE" id="PS50111"/>
    </source>
</evidence>
<gene>
    <name evidence="8" type="ORF">ACFOGJ_28435</name>
</gene>
<feature type="domain" description="HAMP" evidence="7">
    <location>
        <begin position="216"/>
        <end position="269"/>
    </location>
</feature>
<dbReference type="PROSITE" id="PS50885">
    <property type="entry name" value="HAMP"/>
    <property type="match status" value="1"/>
</dbReference>
<keyword evidence="5" id="KW-0472">Membrane</keyword>
<dbReference type="Pfam" id="PF00015">
    <property type="entry name" value="MCPsignal"/>
    <property type="match status" value="1"/>
</dbReference>
<feature type="domain" description="Methyl-accepting transducer" evidence="6">
    <location>
        <begin position="309"/>
        <end position="541"/>
    </location>
</feature>
<proteinExistence type="inferred from homology"/>
<comment type="caution">
    <text evidence="8">The sequence shown here is derived from an EMBL/GenBank/DDBJ whole genome shotgun (WGS) entry which is preliminary data.</text>
</comment>
<evidence type="ECO:0000256" key="4">
    <source>
        <dbReference type="SAM" id="MobiDB-lite"/>
    </source>
</evidence>
<keyword evidence="5" id="KW-1133">Transmembrane helix</keyword>
<dbReference type="CDD" id="cd06225">
    <property type="entry name" value="HAMP"/>
    <property type="match status" value="1"/>
</dbReference>
<dbReference type="PRINTS" id="PR00260">
    <property type="entry name" value="CHEMTRNSDUCR"/>
</dbReference>
<dbReference type="Pfam" id="PF00672">
    <property type="entry name" value="HAMP"/>
    <property type="match status" value="1"/>
</dbReference>
<evidence type="ECO:0000313" key="8">
    <source>
        <dbReference type="EMBL" id="MFC3231209.1"/>
    </source>
</evidence>
<organism evidence="8 9">
    <name type="scientific">Marinibaculum pumilum</name>
    <dbReference type="NCBI Taxonomy" id="1766165"/>
    <lineage>
        <taxon>Bacteria</taxon>
        <taxon>Pseudomonadati</taxon>
        <taxon>Pseudomonadota</taxon>
        <taxon>Alphaproteobacteria</taxon>
        <taxon>Rhodospirillales</taxon>
        <taxon>Rhodospirillaceae</taxon>
        <taxon>Marinibaculum</taxon>
    </lineage>
</organism>
<dbReference type="InterPro" id="IPR003660">
    <property type="entry name" value="HAMP_dom"/>
</dbReference>
<evidence type="ECO:0000256" key="5">
    <source>
        <dbReference type="SAM" id="Phobius"/>
    </source>
</evidence>
<dbReference type="EMBL" id="JBHRTR010000054">
    <property type="protein sequence ID" value="MFC3231209.1"/>
    <property type="molecule type" value="Genomic_DNA"/>
</dbReference>
<dbReference type="SUPFAM" id="SSF58104">
    <property type="entry name" value="Methyl-accepting chemotaxis protein (MCP) signaling domain"/>
    <property type="match status" value="1"/>
</dbReference>
<name>A0ABV7L989_9PROT</name>
<feature type="transmembrane region" description="Helical" evidence="5">
    <location>
        <begin position="192"/>
        <end position="214"/>
    </location>
</feature>
<evidence type="ECO:0000313" key="9">
    <source>
        <dbReference type="Proteomes" id="UP001595528"/>
    </source>
</evidence>
<comment type="similarity">
    <text evidence="2">Belongs to the methyl-accepting chemotaxis (MCP) protein family.</text>
</comment>
<sequence>MNWFANLSLGRKTFVAPLVLLVGLAIVAVIAFLGIDRQREAIHELNEVQIKAFADMSALNTRLAETQLDVYRLLTVAVNESDQQKVEALTAATRAALDGVVDATQALDLSRLHDPAIEDLKAQTRADAEAYRTGAFDTIDMISIDTATASMFMVGTVDLYQKLREDVAALNEVVDRMREEATASTLEAAGQAIFLFLLIVAVVIVVGLALNVLISRMISRPVVQMTASMSALAAGDRDVEIPAADRRDEIGRMAEALAVFRENAIERERLEAQQKQEQAEREARTGRIEQRIAEFDSLMHQELAEVTLAAGNLKQNADQMAQAASATENRSGSAREAAGQASQNVQSVASATEELSSSINEIGRQVEQSTAVAGRATERARTTTETIGKLEANAQRIGSVITLIQEIAEQTNLLALNATIEAARAGDAGKGFAVVASEVKNLASQTAKATEEIAASIVEIQNNTGTASEAIVGVSEIIEEMSQIAAGIAGAVQEQGAATQEIASSVQLLSQGTAEVSESIGQVSENASISGTAAGQVLDLSSNLARQSERLNGEIQAFLSEVRAA</sequence>
<dbReference type="Gene3D" id="6.10.340.10">
    <property type="match status" value="1"/>
</dbReference>
<dbReference type="PROSITE" id="PS50111">
    <property type="entry name" value="CHEMOTAXIS_TRANSDUC_2"/>
    <property type="match status" value="1"/>
</dbReference>
<accession>A0ABV7L989</accession>
<evidence type="ECO:0000256" key="3">
    <source>
        <dbReference type="PROSITE-ProRule" id="PRU00284"/>
    </source>
</evidence>
<protein>
    <submittedName>
        <fullName evidence="8">Methyl-accepting chemotaxis protein</fullName>
    </submittedName>
</protein>
<feature type="transmembrane region" description="Helical" evidence="5">
    <location>
        <begin position="14"/>
        <end position="35"/>
    </location>
</feature>
<evidence type="ECO:0000256" key="2">
    <source>
        <dbReference type="ARBA" id="ARBA00029447"/>
    </source>
</evidence>
<keyword evidence="5" id="KW-0812">Transmembrane</keyword>
<dbReference type="PANTHER" id="PTHR32089:SF112">
    <property type="entry name" value="LYSOZYME-LIKE PROTEIN-RELATED"/>
    <property type="match status" value="1"/>
</dbReference>
<dbReference type="InterPro" id="IPR004089">
    <property type="entry name" value="MCPsignal_dom"/>
</dbReference>
<evidence type="ECO:0000259" key="7">
    <source>
        <dbReference type="PROSITE" id="PS50885"/>
    </source>
</evidence>
<feature type="compositionally biased region" description="Polar residues" evidence="4">
    <location>
        <begin position="340"/>
        <end position="349"/>
    </location>
</feature>
<evidence type="ECO:0000256" key="1">
    <source>
        <dbReference type="ARBA" id="ARBA00023224"/>
    </source>
</evidence>
<feature type="compositionally biased region" description="Polar residues" evidence="4">
    <location>
        <begin position="319"/>
        <end position="332"/>
    </location>
</feature>
<feature type="region of interest" description="Disordered" evidence="4">
    <location>
        <begin position="319"/>
        <end position="349"/>
    </location>
</feature>
<dbReference type="Gene3D" id="1.10.287.950">
    <property type="entry name" value="Methyl-accepting chemotaxis protein"/>
    <property type="match status" value="1"/>
</dbReference>
<dbReference type="InterPro" id="IPR004090">
    <property type="entry name" value="Chemotax_Me-accpt_rcpt"/>
</dbReference>
<dbReference type="PANTHER" id="PTHR32089">
    <property type="entry name" value="METHYL-ACCEPTING CHEMOTAXIS PROTEIN MCPB"/>
    <property type="match status" value="1"/>
</dbReference>
<dbReference type="SMART" id="SM00283">
    <property type="entry name" value="MA"/>
    <property type="match status" value="1"/>
</dbReference>